<feature type="region of interest" description="Disordered" evidence="1">
    <location>
        <begin position="1"/>
        <end position="21"/>
    </location>
</feature>
<dbReference type="WBParaSite" id="PSAMB.scaffold2286size24116.g17316.t1">
    <property type="protein sequence ID" value="PSAMB.scaffold2286size24116.g17316.t1"/>
    <property type="gene ID" value="PSAMB.scaffold2286size24116.g17316"/>
</dbReference>
<sequence>MLLTKDGTGRLEQTSPGQGARVYIRAGDEKIRNGRGSSTHITVAFTSVTGAPTDQFSPPSPPPTVTDHMSDKMERPNERDNRQNNKWGLADGGPSF</sequence>
<reference evidence="3" key="1">
    <citation type="submission" date="2022-11" db="UniProtKB">
        <authorList>
            <consortium name="WormBaseParasite"/>
        </authorList>
    </citation>
    <scope>IDENTIFICATION</scope>
</reference>
<protein>
    <submittedName>
        <fullName evidence="3">Uncharacterized protein</fullName>
    </submittedName>
</protein>
<dbReference type="AlphaFoldDB" id="A0A914VPK4"/>
<evidence type="ECO:0000256" key="1">
    <source>
        <dbReference type="SAM" id="MobiDB-lite"/>
    </source>
</evidence>
<evidence type="ECO:0000313" key="2">
    <source>
        <dbReference type="Proteomes" id="UP000887566"/>
    </source>
</evidence>
<keyword evidence="2" id="KW-1185">Reference proteome</keyword>
<organism evidence="2 3">
    <name type="scientific">Plectus sambesii</name>
    <dbReference type="NCBI Taxonomy" id="2011161"/>
    <lineage>
        <taxon>Eukaryota</taxon>
        <taxon>Metazoa</taxon>
        <taxon>Ecdysozoa</taxon>
        <taxon>Nematoda</taxon>
        <taxon>Chromadorea</taxon>
        <taxon>Plectida</taxon>
        <taxon>Plectina</taxon>
        <taxon>Plectoidea</taxon>
        <taxon>Plectidae</taxon>
        <taxon>Plectus</taxon>
    </lineage>
</organism>
<accession>A0A914VPK4</accession>
<evidence type="ECO:0000313" key="3">
    <source>
        <dbReference type="WBParaSite" id="PSAMB.scaffold2286size24116.g17316.t1"/>
    </source>
</evidence>
<proteinExistence type="predicted"/>
<name>A0A914VPK4_9BILA</name>
<dbReference type="Proteomes" id="UP000887566">
    <property type="component" value="Unplaced"/>
</dbReference>
<feature type="compositionally biased region" description="Basic and acidic residues" evidence="1">
    <location>
        <begin position="68"/>
        <end position="83"/>
    </location>
</feature>
<feature type="region of interest" description="Disordered" evidence="1">
    <location>
        <begin position="49"/>
        <end position="96"/>
    </location>
</feature>